<protein>
    <submittedName>
        <fullName evidence="2">Uncharacterized protein</fullName>
    </submittedName>
</protein>
<dbReference type="Proteomes" id="UP000299102">
    <property type="component" value="Unassembled WGS sequence"/>
</dbReference>
<comment type="caution">
    <text evidence="2">The sequence shown here is derived from an EMBL/GenBank/DDBJ whole genome shotgun (WGS) entry which is preliminary data.</text>
</comment>
<feature type="compositionally biased region" description="Basic and acidic residues" evidence="1">
    <location>
        <begin position="1"/>
        <end position="17"/>
    </location>
</feature>
<dbReference type="EMBL" id="BGZK01000492">
    <property type="protein sequence ID" value="GBP46960.1"/>
    <property type="molecule type" value="Genomic_DNA"/>
</dbReference>
<dbReference type="AlphaFoldDB" id="A0A4C1W7U1"/>
<evidence type="ECO:0000313" key="3">
    <source>
        <dbReference type="Proteomes" id="UP000299102"/>
    </source>
</evidence>
<evidence type="ECO:0000256" key="1">
    <source>
        <dbReference type="SAM" id="MobiDB-lite"/>
    </source>
</evidence>
<accession>A0A4C1W7U1</accession>
<evidence type="ECO:0000313" key="2">
    <source>
        <dbReference type="EMBL" id="GBP46960.1"/>
    </source>
</evidence>
<feature type="region of interest" description="Disordered" evidence="1">
    <location>
        <begin position="1"/>
        <end position="38"/>
    </location>
</feature>
<gene>
    <name evidence="2" type="ORF">EVAR_30992_1</name>
</gene>
<name>A0A4C1W7U1_EUMVA</name>
<organism evidence="2 3">
    <name type="scientific">Eumeta variegata</name>
    <name type="common">Bagworm moth</name>
    <name type="synonym">Eumeta japonica</name>
    <dbReference type="NCBI Taxonomy" id="151549"/>
    <lineage>
        <taxon>Eukaryota</taxon>
        <taxon>Metazoa</taxon>
        <taxon>Ecdysozoa</taxon>
        <taxon>Arthropoda</taxon>
        <taxon>Hexapoda</taxon>
        <taxon>Insecta</taxon>
        <taxon>Pterygota</taxon>
        <taxon>Neoptera</taxon>
        <taxon>Endopterygota</taxon>
        <taxon>Lepidoptera</taxon>
        <taxon>Glossata</taxon>
        <taxon>Ditrysia</taxon>
        <taxon>Tineoidea</taxon>
        <taxon>Psychidae</taxon>
        <taxon>Oiketicinae</taxon>
        <taxon>Eumeta</taxon>
    </lineage>
</organism>
<proteinExistence type="predicted"/>
<feature type="compositionally biased region" description="Basic and acidic residues" evidence="1">
    <location>
        <begin position="25"/>
        <end position="38"/>
    </location>
</feature>
<reference evidence="2 3" key="1">
    <citation type="journal article" date="2019" name="Commun. Biol.">
        <title>The bagworm genome reveals a unique fibroin gene that provides high tensile strength.</title>
        <authorList>
            <person name="Kono N."/>
            <person name="Nakamura H."/>
            <person name="Ohtoshi R."/>
            <person name="Tomita M."/>
            <person name="Numata K."/>
            <person name="Arakawa K."/>
        </authorList>
    </citation>
    <scope>NUCLEOTIDE SEQUENCE [LARGE SCALE GENOMIC DNA]</scope>
</reference>
<keyword evidence="3" id="KW-1185">Reference proteome</keyword>
<sequence>MEKESKSGTKPELGLDRDEIEDEERNQNHDDISQDKRYVAAEVSSKKFPSLADSYKYIGEDRYPSRPLYYISKPIEERKEFWTDVRNIQMKCYRQEGIYRMESFMHRPSTIKLTKPVIYRGYSKGKRKKYKQNQRAVYRKALYWPSSNIPVTRRPRAVSEPAFSTAEPASLATYDHIFPKMPLEFSTFLQEHNAQD</sequence>